<dbReference type="Gene3D" id="1.10.510.10">
    <property type="entry name" value="Transferase(Phosphotransferase) domain 1"/>
    <property type="match status" value="1"/>
</dbReference>
<evidence type="ECO:0000256" key="3">
    <source>
        <dbReference type="PROSITE-ProRule" id="PRU10141"/>
    </source>
</evidence>
<accession>A0A0H5RAW5</accession>
<keyword evidence="4" id="KW-0175">Coiled coil</keyword>
<dbReference type="InterPro" id="IPR000719">
    <property type="entry name" value="Prot_kinase_dom"/>
</dbReference>
<dbReference type="GO" id="GO:0005524">
    <property type="term" value="F:ATP binding"/>
    <property type="evidence" value="ECO:0007669"/>
    <property type="project" value="UniProtKB-UniRule"/>
</dbReference>
<dbReference type="InterPro" id="IPR051681">
    <property type="entry name" value="Ser/Thr_Kinases-Pseudokinases"/>
</dbReference>
<dbReference type="PANTHER" id="PTHR44329:SF298">
    <property type="entry name" value="MIXED LINEAGE KINASE DOMAIN-LIKE PROTEIN"/>
    <property type="match status" value="1"/>
</dbReference>
<organism evidence="6">
    <name type="scientific">Spongospora subterranea</name>
    <dbReference type="NCBI Taxonomy" id="70186"/>
    <lineage>
        <taxon>Eukaryota</taxon>
        <taxon>Sar</taxon>
        <taxon>Rhizaria</taxon>
        <taxon>Endomyxa</taxon>
        <taxon>Phytomyxea</taxon>
        <taxon>Plasmodiophorida</taxon>
        <taxon>Plasmodiophoridae</taxon>
        <taxon>Spongospora</taxon>
    </lineage>
</organism>
<evidence type="ECO:0000256" key="2">
    <source>
        <dbReference type="ARBA" id="ARBA00022840"/>
    </source>
</evidence>
<dbReference type="EMBL" id="HACM01010499">
    <property type="protein sequence ID" value="CRZ10941.1"/>
    <property type="molecule type" value="Transcribed_RNA"/>
</dbReference>
<protein>
    <recommendedName>
        <fullName evidence="5">Protein kinase domain-containing protein</fullName>
    </recommendedName>
</protein>
<dbReference type="GO" id="GO:0004672">
    <property type="term" value="F:protein kinase activity"/>
    <property type="evidence" value="ECO:0007669"/>
    <property type="project" value="InterPro"/>
</dbReference>
<feature type="domain" description="Protein kinase" evidence="5">
    <location>
        <begin position="177"/>
        <end position="423"/>
    </location>
</feature>
<dbReference type="InterPro" id="IPR017441">
    <property type="entry name" value="Protein_kinase_ATP_BS"/>
</dbReference>
<dbReference type="Gene3D" id="1.10.287.1490">
    <property type="match status" value="1"/>
</dbReference>
<dbReference type="AlphaFoldDB" id="A0A0H5RAW5"/>
<dbReference type="Pfam" id="PF00069">
    <property type="entry name" value="Pkinase"/>
    <property type="match status" value="1"/>
</dbReference>
<evidence type="ECO:0000256" key="4">
    <source>
        <dbReference type="SAM" id="Coils"/>
    </source>
</evidence>
<dbReference type="InterPro" id="IPR011009">
    <property type="entry name" value="Kinase-like_dom_sf"/>
</dbReference>
<keyword evidence="2 3" id="KW-0067">ATP-binding</keyword>
<evidence type="ECO:0000259" key="5">
    <source>
        <dbReference type="PROSITE" id="PS50011"/>
    </source>
</evidence>
<evidence type="ECO:0000313" key="6">
    <source>
        <dbReference type="EMBL" id="CRZ10941.1"/>
    </source>
</evidence>
<proteinExistence type="predicted"/>
<keyword evidence="1 3" id="KW-0547">Nucleotide-binding</keyword>
<feature type="binding site" evidence="3">
    <location>
        <position position="204"/>
    </location>
    <ligand>
        <name>ATP</name>
        <dbReference type="ChEBI" id="CHEBI:30616"/>
    </ligand>
</feature>
<evidence type="ECO:0000256" key="1">
    <source>
        <dbReference type="ARBA" id="ARBA00022741"/>
    </source>
</evidence>
<name>A0A0H5RAW5_9EUKA</name>
<dbReference type="GO" id="GO:0097527">
    <property type="term" value="P:necroptotic signaling pathway"/>
    <property type="evidence" value="ECO:0007669"/>
    <property type="project" value="TreeGrafter"/>
</dbReference>
<dbReference type="SUPFAM" id="SSF56112">
    <property type="entry name" value="Protein kinase-like (PK-like)"/>
    <property type="match status" value="1"/>
</dbReference>
<dbReference type="Gene3D" id="3.30.200.20">
    <property type="entry name" value="Phosphorylase Kinase, domain 1"/>
    <property type="match status" value="1"/>
</dbReference>
<reference evidence="6" key="1">
    <citation type="submission" date="2015-04" db="EMBL/GenBank/DDBJ databases">
        <title>The genome sequence of the plant pathogenic Rhizarian Plasmodiophora brassicae reveals insights in its biotrophic life cycle and the origin of chitin synthesis.</title>
        <authorList>
            <person name="Schwelm A."/>
            <person name="Fogelqvist J."/>
            <person name="Knaust A."/>
            <person name="Julke S."/>
            <person name="Lilja T."/>
            <person name="Dhandapani V."/>
            <person name="Bonilla-Rosso G."/>
            <person name="Karlsson M."/>
            <person name="Shevchenko A."/>
            <person name="Choi S.R."/>
            <person name="Kim H.G."/>
            <person name="Park J.Y."/>
            <person name="Lim Y.P."/>
            <person name="Ludwig-Muller J."/>
            <person name="Dixelius C."/>
        </authorList>
    </citation>
    <scope>NUCLEOTIDE SEQUENCE</scope>
    <source>
        <tissue evidence="6">Potato root galls</tissue>
    </source>
</reference>
<feature type="coiled-coil region" evidence="4">
    <location>
        <begin position="112"/>
        <end position="146"/>
    </location>
</feature>
<dbReference type="PROSITE" id="PS50011">
    <property type="entry name" value="PROTEIN_KINASE_DOM"/>
    <property type="match status" value="1"/>
</dbReference>
<dbReference type="PROSITE" id="PS00107">
    <property type="entry name" value="PROTEIN_KINASE_ATP"/>
    <property type="match status" value="1"/>
</dbReference>
<dbReference type="PANTHER" id="PTHR44329">
    <property type="entry name" value="SERINE/THREONINE-PROTEIN KINASE TNNI3K-RELATED"/>
    <property type="match status" value="1"/>
</dbReference>
<sequence>MWAADGSDDNAGLARSMQSITLAAGDDRHGDAMAREFADRISLAPRPCCQDLAQQVLQLQTALTHAHYTITGLNNDVSRSAERFREFEGEINGVNVELQQRMEDVSSASNRISGLEHQLLSANDQIHRLQEELVQARQQNFELGQQQEITSQPASSIVQQFRDLCRPGWIMDRHELEISAEVIGTGAYGSVRSGIWRGCPVAIKSIHGVILSPYNRSLFEREMYLYSLLSHPHLLKCYGACTDEEDVPLLILEKMTTSLRAILIRRAEPFPAHQALKVISAIAAALYYLHNLTPAPIVHRDLSSANVLCELADNGSITAVKLSDFGSAHFVDQTATAAPGAPIYSAPEVLQGSNVPLVFRTASDIYSFGALVAEIFTGQQPDPQRRNQQVMTIRSQNIRQLVERCIAADWRRRPTAQSICTFLARLSDRIRAQRE</sequence>